<comment type="caution">
    <text evidence="6">The sequence shown here is derived from an EMBL/GenBank/DDBJ whole genome shotgun (WGS) entry which is preliminary data.</text>
</comment>
<evidence type="ECO:0000256" key="1">
    <source>
        <dbReference type="ARBA" id="ARBA00005964"/>
    </source>
</evidence>
<dbReference type="PROSITE" id="PS00941">
    <property type="entry name" value="CARBOXYLESTERASE_B_2"/>
    <property type="match status" value="1"/>
</dbReference>
<keyword evidence="2" id="KW-0719">Serine esterase</keyword>
<evidence type="ECO:0000313" key="6">
    <source>
        <dbReference type="EMBL" id="RZC42621.1"/>
    </source>
</evidence>
<protein>
    <submittedName>
        <fullName evidence="6">COesterase and/or Abhydrolase 3 domain containing protein</fullName>
    </submittedName>
</protein>
<comment type="similarity">
    <text evidence="1">Belongs to the type-B carboxylesterase/lipase family.</text>
</comment>
<dbReference type="PANTHER" id="PTHR43142:SF1">
    <property type="entry name" value="CARBOXYLIC ESTER HYDROLASE"/>
    <property type="match status" value="1"/>
</dbReference>
<evidence type="ECO:0000256" key="2">
    <source>
        <dbReference type="ARBA" id="ARBA00022487"/>
    </source>
</evidence>
<dbReference type="EMBL" id="QDEB01006571">
    <property type="protein sequence ID" value="RZC42621.1"/>
    <property type="molecule type" value="Genomic_DNA"/>
</dbReference>
<proteinExistence type="inferred from homology"/>
<organism evidence="6 7">
    <name type="scientific">Asbolus verrucosus</name>
    <name type="common">Desert ironclad beetle</name>
    <dbReference type="NCBI Taxonomy" id="1661398"/>
    <lineage>
        <taxon>Eukaryota</taxon>
        <taxon>Metazoa</taxon>
        <taxon>Ecdysozoa</taxon>
        <taxon>Arthropoda</taxon>
        <taxon>Hexapoda</taxon>
        <taxon>Insecta</taxon>
        <taxon>Pterygota</taxon>
        <taxon>Neoptera</taxon>
        <taxon>Endopterygota</taxon>
        <taxon>Coleoptera</taxon>
        <taxon>Polyphaga</taxon>
        <taxon>Cucujiformia</taxon>
        <taxon>Tenebrionidae</taxon>
        <taxon>Pimeliinae</taxon>
        <taxon>Asbolus</taxon>
    </lineage>
</organism>
<sequence>MSEPIVSVKQGKLLGKVSKNMKGEIFYCFQGIPYAKPPLGELRFKSPQPPEPWFGIRNAKKESNECFQKNLVLNSLIGSEDCLYLNVYTPQIPTKSSSPLKPVMFWIHGGGFMHGSSKSNFYGPEYLLTEDVVFVSINYRLGILGFLHFEDPSLGVPGNAGFKDMVMALKWVQDNIINFAGDPNNVTIFGQSAGAASVHLLVLSPITKGLFHKAIMQSGCALNMFIYTMTKEENLLAKEVENRIMLKNYTEKRPFALVLERLTEDAFLTEEPVKILCSGSYHKIPLIFGYNTREGMFFEPQPKLSKPKLPENFEEVVPFILGTEYGSEVSKTVANKIKTFYFGRPGSENSFNDFYVFHTDNCFLREIFCAIQYHVKTSSLPVYFYRVSVETNLNIWKRLNEITSPGVAHGDELGYLFKSNISPKLKSGSIEYISVMRFVKFWTSFAKYGDPNPNDNSNSVKWEPAKKDEFNFIDIGKQLITGVNPEHKPMEFWNEIFKVYNP</sequence>
<dbReference type="GO" id="GO:0052689">
    <property type="term" value="F:carboxylic ester hydrolase activity"/>
    <property type="evidence" value="ECO:0007669"/>
    <property type="project" value="UniProtKB-KW"/>
</dbReference>
<dbReference type="STRING" id="1661398.A0A482WBN2"/>
<keyword evidence="7" id="KW-1185">Reference proteome</keyword>
<dbReference type="Gene3D" id="3.40.50.1820">
    <property type="entry name" value="alpha/beta hydrolase"/>
    <property type="match status" value="1"/>
</dbReference>
<name>A0A482WBN2_ASBVE</name>
<evidence type="ECO:0000256" key="4">
    <source>
        <dbReference type="ARBA" id="ARBA00023180"/>
    </source>
</evidence>
<feature type="domain" description="Carboxylesterase type B" evidence="5">
    <location>
        <begin position="3"/>
        <end position="493"/>
    </location>
</feature>
<dbReference type="InterPro" id="IPR002018">
    <property type="entry name" value="CarbesteraseB"/>
</dbReference>
<dbReference type="InterPro" id="IPR019819">
    <property type="entry name" value="Carboxylesterase_B_CS"/>
</dbReference>
<dbReference type="Proteomes" id="UP000292052">
    <property type="component" value="Unassembled WGS sequence"/>
</dbReference>
<feature type="non-terminal residue" evidence="6">
    <location>
        <position position="502"/>
    </location>
</feature>
<evidence type="ECO:0000259" key="5">
    <source>
        <dbReference type="Pfam" id="PF00135"/>
    </source>
</evidence>
<reference evidence="6 7" key="1">
    <citation type="submission" date="2017-03" db="EMBL/GenBank/DDBJ databases">
        <title>Genome of the blue death feigning beetle - Asbolus verrucosus.</title>
        <authorList>
            <person name="Rider S.D."/>
        </authorList>
    </citation>
    <scope>NUCLEOTIDE SEQUENCE [LARGE SCALE GENOMIC DNA]</scope>
    <source>
        <strain evidence="6">Butters</strain>
        <tissue evidence="6">Head and leg muscle</tissue>
    </source>
</reference>
<dbReference type="PANTHER" id="PTHR43142">
    <property type="entry name" value="CARBOXYLIC ESTER HYDROLASE"/>
    <property type="match status" value="1"/>
</dbReference>
<evidence type="ECO:0000256" key="3">
    <source>
        <dbReference type="ARBA" id="ARBA00022801"/>
    </source>
</evidence>
<dbReference type="OrthoDB" id="19653at2759"/>
<evidence type="ECO:0000313" key="7">
    <source>
        <dbReference type="Proteomes" id="UP000292052"/>
    </source>
</evidence>
<dbReference type="InterPro" id="IPR029058">
    <property type="entry name" value="AB_hydrolase_fold"/>
</dbReference>
<dbReference type="Pfam" id="PF00135">
    <property type="entry name" value="COesterase"/>
    <property type="match status" value="1"/>
</dbReference>
<keyword evidence="4" id="KW-0325">Glycoprotein</keyword>
<dbReference type="SUPFAM" id="SSF53474">
    <property type="entry name" value="alpha/beta-Hydrolases"/>
    <property type="match status" value="1"/>
</dbReference>
<dbReference type="AlphaFoldDB" id="A0A482WBN2"/>
<accession>A0A482WBN2</accession>
<gene>
    <name evidence="6" type="ORF">BDFB_011959</name>
</gene>
<keyword evidence="3 6" id="KW-0378">Hydrolase</keyword>